<dbReference type="Pfam" id="PF00954">
    <property type="entry name" value="S_locus_glycop"/>
    <property type="match status" value="1"/>
</dbReference>
<dbReference type="InterPro" id="IPR000858">
    <property type="entry name" value="S_locus_glycoprot_dom"/>
</dbReference>
<keyword evidence="5" id="KW-1185">Reference proteome</keyword>
<dbReference type="EC" id="2.7.11.1" evidence="4"/>
<evidence type="ECO:0000256" key="2">
    <source>
        <dbReference type="ARBA" id="ARBA00023157"/>
    </source>
</evidence>
<evidence type="ECO:0000256" key="1">
    <source>
        <dbReference type="ARBA" id="ARBA00022729"/>
    </source>
</evidence>
<dbReference type="Proteomes" id="UP000238479">
    <property type="component" value="Chromosome 5"/>
</dbReference>
<dbReference type="GO" id="GO:0004674">
    <property type="term" value="F:protein serine/threonine kinase activity"/>
    <property type="evidence" value="ECO:0007669"/>
    <property type="project" value="UniProtKB-KW"/>
</dbReference>
<reference evidence="4 5" key="1">
    <citation type="journal article" date="2018" name="Nat. Genet.">
        <title>The Rosa genome provides new insights in the design of modern roses.</title>
        <authorList>
            <person name="Bendahmane M."/>
        </authorList>
    </citation>
    <scope>NUCLEOTIDE SEQUENCE [LARGE SCALE GENOMIC DNA]</scope>
    <source>
        <strain evidence="5">cv. Old Blush</strain>
    </source>
</reference>
<proteinExistence type="predicted"/>
<comment type="caution">
    <text evidence="4">The sequence shown here is derived from an EMBL/GenBank/DDBJ whole genome shotgun (WGS) entry which is preliminary data.</text>
</comment>
<keyword evidence="1" id="KW-0732">Signal</keyword>
<sequence>MVSDGKNWRLGSEARNPCSLYGTCGPFGTCNPSESPICKCLKRVCTQVS</sequence>
<keyword evidence="4" id="KW-0418">Kinase</keyword>
<accession>A0A2P6Q375</accession>
<protein>
    <submittedName>
        <fullName evidence="4">Putative non-specific serine/threonine protein kinase</fullName>
        <ecNumber evidence="4">2.7.11.1</ecNumber>
    </submittedName>
</protein>
<dbReference type="AlphaFoldDB" id="A0A2P6Q375"/>
<keyword evidence="4" id="KW-0808">Transferase</keyword>
<organism evidence="4 5">
    <name type="scientific">Rosa chinensis</name>
    <name type="common">China rose</name>
    <dbReference type="NCBI Taxonomy" id="74649"/>
    <lineage>
        <taxon>Eukaryota</taxon>
        <taxon>Viridiplantae</taxon>
        <taxon>Streptophyta</taxon>
        <taxon>Embryophyta</taxon>
        <taxon>Tracheophyta</taxon>
        <taxon>Spermatophyta</taxon>
        <taxon>Magnoliopsida</taxon>
        <taxon>eudicotyledons</taxon>
        <taxon>Gunneridae</taxon>
        <taxon>Pentapetalae</taxon>
        <taxon>rosids</taxon>
        <taxon>fabids</taxon>
        <taxon>Rosales</taxon>
        <taxon>Rosaceae</taxon>
        <taxon>Rosoideae</taxon>
        <taxon>Rosoideae incertae sedis</taxon>
        <taxon>Rosa</taxon>
    </lineage>
</organism>
<name>A0A2P6Q375_ROSCH</name>
<dbReference type="Gramene" id="PRQ28651">
    <property type="protein sequence ID" value="PRQ28651"/>
    <property type="gene ID" value="RchiOBHm_Chr5g0005281"/>
</dbReference>
<evidence type="ECO:0000259" key="3">
    <source>
        <dbReference type="Pfam" id="PF00954"/>
    </source>
</evidence>
<keyword evidence="2" id="KW-1015">Disulfide bond</keyword>
<keyword evidence="4" id="KW-0723">Serine/threonine-protein kinase</keyword>
<evidence type="ECO:0000313" key="5">
    <source>
        <dbReference type="Proteomes" id="UP000238479"/>
    </source>
</evidence>
<gene>
    <name evidence="4" type="ORF">RchiOBHm_Chr5g0005281</name>
</gene>
<evidence type="ECO:0000313" key="4">
    <source>
        <dbReference type="EMBL" id="PRQ28651.1"/>
    </source>
</evidence>
<dbReference type="EMBL" id="PDCK01000043">
    <property type="protein sequence ID" value="PRQ28651.1"/>
    <property type="molecule type" value="Genomic_DNA"/>
</dbReference>
<dbReference type="GO" id="GO:0048544">
    <property type="term" value="P:recognition of pollen"/>
    <property type="evidence" value="ECO:0007669"/>
    <property type="project" value="InterPro"/>
</dbReference>
<feature type="domain" description="S-locus glycoprotein" evidence="3">
    <location>
        <begin position="3"/>
        <end position="42"/>
    </location>
</feature>